<feature type="transmembrane region" description="Helical" evidence="1">
    <location>
        <begin position="44"/>
        <end position="63"/>
    </location>
</feature>
<name>A0ABU4SU12_9PSEU</name>
<gene>
    <name evidence="2" type="ORF">SK803_04230</name>
</gene>
<sequence length="82" mass="8353">MNGKKKKKKGDQARDVAAALAGAASFAIPIAGVATVLGVGAVPALGVAVIASAAATQVASAYIRAKDRKEKKPPKRRDEPEE</sequence>
<keyword evidence="1" id="KW-0812">Transmembrane</keyword>
<reference evidence="2 3" key="1">
    <citation type="submission" date="2023-11" db="EMBL/GenBank/DDBJ databases">
        <title>Lentzea sokolovensis, sp. nov., Lentzea kristufkii, sp. nov., and Lentzea miocenensis, sp. nov., rare actinobacteria from Sokolov Coal Basin, Miocene lacustrine sediment, Czech Republic.</title>
        <authorList>
            <person name="Lara A."/>
            <person name="Kotroba L."/>
            <person name="Nouioui I."/>
            <person name="Neumann-Schaal M."/>
            <person name="Mast Y."/>
            <person name="Chronakova A."/>
        </authorList>
    </citation>
    <scope>NUCLEOTIDE SEQUENCE [LARGE SCALE GENOMIC DNA]</scope>
    <source>
        <strain evidence="2 3">BCCO 10_0856</strain>
    </source>
</reference>
<evidence type="ECO:0000313" key="2">
    <source>
        <dbReference type="EMBL" id="MDX8029402.1"/>
    </source>
</evidence>
<keyword evidence="1" id="KW-1133">Transmembrane helix</keyword>
<comment type="caution">
    <text evidence="2">The sequence shown here is derived from an EMBL/GenBank/DDBJ whole genome shotgun (WGS) entry which is preliminary data.</text>
</comment>
<proteinExistence type="predicted"/>
<protein>
    <submittedName>
        <fullName evidence="2">Uncharacterized protein</fullName>
    </submittedName>
</protein>
<dbReference type="RefSeq" id="WP_319964410.1">
    <property type="nucleotide sequence ID" value="NZ_JAXAVW010000003.1"/>
</dbReference>
<evidence type="ECO:0000313" key="3">
    <source>
        <dbReference type="Proteomes" id="UP001285521"/>
    </source>
</evidence>
<organism evidence="2 3">
    <name type="scientific">Lentzea miocenica</name>
    <dbReference type="NCBI Taxonomy" id="3095431"/>
    <lineage>
        <taxon>Bacteria</taxon>
        <taxon>Bacillati</taxon>
        <taxon>Actinomycetota</taxon>
        <taxon>Actinomycetes</taxon>
        <taxon>Pseudonocardiales</taxon>
        <taxon>Pseudonocardiaceae</taxon>
        <taxon>Lentzea</taxon>
    </lineage>
</organism>
<keyword evidence="1" id="KW-0472">Membrane</keyword>
<dbReference type="EMBL" id="JAXAVW010000003">
    <property type="protein sequence ID" value="MDX8029402.1"/>
    <property type="molecule type" value="Genomic_DNA"/>
</dbReference>
<evidence type="ECO:0000256" key="1">
    <source>
        <dbReference type="SAM" id="Phobius"/>
    </source>
</evidence>
<dbReference type="Proteomes" id="UP001285521">
    <property type="component" value="Unassembled WGS sequence"/>
</dbReference>
<accession>A0ABU4SU12</accession>
<keyword evidence="3" id="KW-1185">Reference proteome</keyword>
<feature type="transmembrane region" description="Helical" evidence="1">
    <location>
        <begin position="16"/>
        <end position="38"/>
    </location>
</feature>